<dbReference type="AlphaFoldDB" id="A0A6C0L3H7"/>
<organism evidence="1">
    <name type="scientific">viral metagenome</name>
    <dbReference type="NCBI Taxonomy" id="1070528"/>
    <lineage>
        <taxon>unclassified sequences</taxon>
        <taxon>metagenomes</taxon>
        <taxon>organismal metagenomes</taxon>
    </lineage>
</organism>
<protein>
    <submittedName>
        <fullName evidence="1">Uncharacterized protein</fullName>
    </submittedName>
</protein>
<sequence>MLHAFSNIFNYQKETEKDIAIRTEGFANNSSDYSFVRSPKTPHKKSSMDKNPLFLNMKQEIHRSQVNIEKLKNSKKPSKYDKEFINTLTNLFNKNTFMLQQIVKMGELNEMNENDLKKATDTIRELNNLCSHIYGFGD</sequence>
<reference evidence="1" key="1">
    <citation type="journal article" date="2020" name="Nature">
        <title>Giant virus diversity and host interactions through global metagenomics.</title>
        <authorList>
            <person name="Schulz F."/>
            <person name="Roux S."/>
            <person name="Paez-Espino D."/>
            <person name="Jungbluth S."/>
            <person name="Walsh D.A."/>
            <person name="Denef V.J."/>
            <person name="McMahon K.D."/>
            <person name="Konstantinidis K.T."/>
            <person name="Eloe-Fadrosh E.A."/>
            <person name="Kyrpides N.C."/>
            <person name="Woyke T."/>
        </authorList>
    </citation>
    <scope>NUCLEOTIDE SEQUENCE</scope>
    <source>
        <strain evidence="1">GVMAG-S-ERX555907-94</strain>
    </source>
</reference>
<dbReference type="EMBL" id="MN741026">
    <property type="protein sequence ID" value="QHU23294.1"/>
    <property type="molecule type" value="Genomic_DNA"/>
</dbReference>
<proteinExistence type="predicted"/>
<evidence type="ECO:0000313" key="1">
    <source>
        <dbReference type="EMBL" id="QHU23294.1"/>
    </source>
</evidence>
<accession>A0A6C0L3H7</accession>
<name>A0A6C0L3H7_9ZZZZ</name>